<keyword evidence="7 10" id="KW-0269">Exonuclease</keyword>
<dbReference type="InterPro" id="IPR014013">
    <property type="entry name" value="Helic_SF1/SF2_ATP-bd_DinG/Rad3"/>
</dbReference>
<dbReference type="InterPro" id="IPR006555">
    <property type="entry name" value="ATP-dep_Helicase_C"/>
</dbReference>
<dbReference type="GO" id="GO:0004386">
    <property type="term" value="F:helicase activity"/>
    <property type="evidence" value="ECO:0007669"/>
    <property type="project" value="UniProtKB-KW"/>
</dbReference>
<comment type="caution">
    <text evidence="13">The sequence shown here is derived from an EMBL/GenBank/DDBJ whole genome shotgun (WGS) entry which is preliminary data.</text>
</comment>
<dbReference type="Pfam" id="PF00270">
    <property type="entry name" value="DEAD"/>
    <property type="match status" value="1"/>
</dbReference>
<dbReference type="STRING" id="1423813.FC26_GL002173"/>
<dbReference type="InterPro" id="IPR036397">
    <property type="entry name" value="RNaseH_sf"/>
</dbReference>
<dbReference type="NCBIfam" id="TIGR01407">
    <property type="entry name" value="dinG_rel"/>
    <property type="match status" value="1"/>
</dbReference>
<dbReference type="HAMAP" id="MF_02206">
    <property type="entry name" value="DinG_exonucl"/>
    <property type="match status" value="1"/>
</dbReference>
<dbReference type="InterPro" id="IPR013520">
    <property type="entry name" value="Ribonucl_H"/>
</dbReference>
<feature type="binding site" evidence="10">
    <location>
        <begin position="291"/>
        <end position="298"/>
    </location>
    <ligand>
        <name>ATP</name>
        <dbReference type="ChEBI" id="CHEBI:30616"/>
    </ligand>
</feature>
<evidence type="ECO:0000256" key="1">
    <source>
        <dbReference type="ARBA" id="ARBA00022679"/>
    </source>
</evidence>
<dbReference type="GO" id="GO:0045004">
    <property type="term" value="P:DNA replication proofreading"/>
    <property type="evidence" value="ECO:0007669"/>
    <property type="project" value="TreeGrafter"/>
</dbReference>
<keyword evidence="4 10" id="KW-0540">Nuclease</keyword>
<dbReference type="SUPFAM" id="SSF53098">
    <property type="entry name" value="Ribonuclease H-like"/>
    <property type="match status" value="1"/>
</dbReference>
<dbReference type="Pfam" id="PF13307">
    <property type="entry name" value="Helicase_C_2"/>
    <property type="match status" value="1"/>
</dbReference>
<proteinExistence type="inferred from homology"/>
<dbReference type="InterPro" id="IPR006310">
    <property type="entry name" value="DinG"/>
</dbReference>
<evidence type="ECO:0000256" key="3">
    <source>
        <dbReference type="ARBA" id="ARBA00022705"/>
    </source>
</evidence>
<keyword evidence="3" id="KW-0235">DNA replication</keyword>
<evidence type="ECO:0000256" key="5">
    <source>
        <dbReference type="ARBA" id="ARBA00022741"/>
    </source>
</evidence>
<feature type="domain" description="Helicase ATP-binding" evidence="12">
    <location>
        <begin position="254"/>
        <end position="537"/>
    </location>
</feature>
<evidence type="ECO:0000256" key="8">
    <source>
        <dbReference type="ARBA" id="ARBA00022840"/>
    </source>
</evidence>
<dbReference type="GO" id="GO:0016818">
    <property type="term" value="F:hydrolase activity, acting on acid anhydrides, in phosphorus-containing anhydrides"/>
    <property type="evidence" value="ECO:0007669"/>
    <property type="project" value="InterPro"/>
</dbReference>
<comment type="similarity">
    <text evidence="10 11">Belongs to the helicase family. DinG subfamily. Type 2 sub-subfamily.</text>
</comment>
<organism evidence="13 14">
    <name type="scientific">Paucilactobacillus vaccinostercus DSM 20634</name>
    <dbReference type="NCBI Taxonomy" id="1423813"/>
    <lineage>
        <taxon>Bacteria</taxon>
        <taxon>Bacillati</taxon>
        <taxon>Bacillota</taxon>
        <taxon>Bacilli</taxon>
        <taxon>Lactobacillales</taxon>
        <taxon>Lactobacillaceae</taxon>
        <taxon>Paucilactobacillus</taxon>
    </lineage>
</organism>
<dbReference type="PANTHER" id="PTHR30231">
    <property type="entry name" value="DNA POLYMERASE III SUBUNIT EPSILON"/>
    <property type="match status" value="1"/>
</dbReference>
<dbReference type="GO" id="GO:0005829">
    <property type="term" value="C:cytosol"/>
    <property type="evidence" value="ECO:0007669"/>
    <property type="project" value="TreeGrafter"/>
</dbReference>
<dbReference type="SUPFAM" id="SSF52540">
    <property type="entry name" value="P-loop containing nucleoside triphosphate hydrolases"/>
    <property type="match status" value="2"/>
</dbReference>
<evidence type="ECO:0000256" key="10">
    <source>
        <dbReference type="HAMAP-Rule" id="MF_02206"/>
    </source>
</evidence>
<protein>
    <recommendedName>
        <fullName evidence="10 11">3'-5' exonuclease DinG</fullName>
        <ecNumber evidence="10 11">3.1.-.-</ecNumber>
    </recommendedName>
</protein>
<dbReference type="GO" id="GO:0003887">
    <property type="term" value="F:DNA-directed DNA polymerase activity"/>
    <property type="evidence" value="ECO:0007669"/>
    <property type="project" value="UniProtKB-KW"/>
</dbReference>
<dbReference type="Pfam" id="PF00929">
    <property type="entry name" value="RNase_T"/>
    <property type="match status" value="1"/>
</dbReference>
<accession>A0A0R2AAC8</accession>
<dbReference type="Gene3D" id="3.30.420.10">
    <property type="entry name" value="Ribonuclease H-like superfamily/Ribonuclease H"/>
    <property type="match status" value="1"/>
</dbReference>
<name>A0A0R2AAC8_9LACO</name>
<evidence type="ECO:0000256" key="4">
    <source>
        <dbReference type="ARBA" id="ARBA00022722"/>
    </source>
</evidence>
<dbReference type="GO" id="GO:0003677">
    <property type="term" value="F:DNA binding"/>
    <property type="evidence" value="ECO:0007669"/>
    <property type="project" value="InterPro"/>
</dbReference>
<evidence type="ECO:0000256" key="6">
    <source>
        <dbReference type="ARBA" id="ARBA00022801"/>
    </source>
</evidence>
<dbReference type="InterPro" id="IPR006054">
    <property type="entry name" value="DnaQ"/>
</dbReference>
<dbReference type="EC" id="3.1.-.-" evidence="10 11"/>
<evidence type="ECO:0000313" key="14">
    <source>
        <dbReference type="Proteomes" id="UP000051733"/>
    </source>
</evidence>
<dbReference type="CDD" id="cd06127">
    <property type="entry name" value="DEDDh"/>
    <property type="match status" value="1"/>
</dbReference>
<dbReference type="AlphaFoldDB" id="A0A0R2AAC8"/>
<dbReference type="SMART" id="SM00479">
    <property type="entry name" value="EXOIII"/>
    <property type="match status" value="1"/>
</dbReference>
<keyword evidence="2" id="KW-0548">Nucleotidyltransferase</keyword>
<keyword evidence="5 10" id="KW-0547">Nucleotide-binding</keyword>
<evidence type="ECO:0000256" key="9">
    <source>
        <dbReference type="ARBA" id="ARBA00022932"/>
    </source>
</evidence>
<dbReference type="NCBIfam" id="TIGR00573">
    <property type="entry name" value="dnaq"/>
    <property type="match status" value="1"/>
</dbReference>
<dbReference type="SMART" id="SM00491">
    <property type="entry name" value="HELICc2"/>
    <property type="match status" value="1"/>
</dbReference>
<keyword evidence="6 10" id="KW-0378">Hydrolase</keyword>
<dbReference type="InterPro" id="IPR014001">
    <property type="entry name" value="Helicase_ATP-bd"/>
</dbReference>
<evidence type="ECO:0000256" key="7">
    <source>
        <dbReference type="ARBA" id="ARBA00022839"/>
    </source>
</evidence>
<dbReference type="Gene3D" id="3.40.50.300">
    <property type="entry name" value="P-loop containing nucleotide triphosphate hydrolases"/>
    <property type="match status" value="2"/>
</dbReference>
<dbReference type="InterPro" id="IPR012337">
    <property type="entry name" value="RNaseH-like_sf"/>
</dbReference>
<dbReference type="InterPro" id="IPR011545">
    <property type="entry name" value="DEAD/DEAH_box_helicase_dom"/>
</dbReference>
<dbReference type="GO" id="GO:0008408">
    <property type="term" value="F:3'-5' exonuclease activity"/>
    <property type="evidence" value="ECO:0007669"/>
    <property type="project" value="UniProtKB-UniRule"/>
</dbReference>
<dbReference type="PANTHER" id="PTHR30231:SF41">
    <property type="entry name" value="DNA POLYMERASE III SUBUNIT EPSILON"/>
    <property type="match status" value="1"/>
</dbReference>
<dbReference type="PROSITE" id="PS51193">
    <property type="entry name" value="HELICASE_ATP_BIND_2"/>
    <property type="match status" value="1"/>
</dbReference>
<dbReference type="Proteomes" id="UP000051733">
    <property type="component" value="Unassembled WGS sequence"/>
</dbReference>
<reference evidence="13 14" key="1">
    <citation type="journal article" date="2015" name="Genome Announc.">
        <title>Expanding the biotechnology potential of lactobacilli through comparative genomics of 213 strains and associated genera.</title>
        <authorList>
            <person name="Sun Z."/>
            <person name="Harris H.M."/>
            <person name="McCann A."/>
            <person name="Guo C."/>
            <person name="Argimon S."/>
            <person name="Zhang W."/>
            <person name="Yang X."/>
            <person name="Jeffery I.B."/>
            <person name="Cooney J.C."/>
            <person name="Kagawa T.F."/>
            <person name="Liu W."/>
            <person name="Song Y."/>
            <person name="Salvetti E."/>
            <person name="Wrobel A."/>
            <person name="Rasinkangas P."/>
            <person name="Parkhill J."/>
            <person name="Rea M.C."/>
            <person name="O'Sullivan O."/>
            <person name="Ritari J."/>
            <person name="Douillard F.P."/>
            <person name="Paul Ross R."/>
            <person name="Yang R."/>
            <person name="Briner A.E."/>
            <person name="Felis G.E."/>
            <person name="de Vos W.M."/>
            <person name="Barrangou R."/>
            <person name="Klaenhammer T.R."/>
            <person name="Caufield P.W."/>
            <person name="Cui Y."/>
            <person name="Zhang H."/>
            <person name="O'Toole P.W."/>
        </authorList>
    </citation>
    <scope>NUCLEOTIDE SEQUENCE [LARGE SCALE GENOMIC DNA]</scope>
    <source>
        <strain evidence="13 14">DSM 20634</strain>
    </source>
</reference>
<dbReference type="InterPro" id="IPR027417">
    <property type="entry name" value="P-loop_NTPase"/>
</dbReference>
<evidence type="ECO:0000256" key="11">
    <source>
        <dbReference type="RuleBase" id="RU364106"/>
    </source>
</evidence>
<dbReference type="GO" id="GO:0005524">
    <property type="term" value="F:ATP binding"/>
    <property type="evidence" value="ECO:0007669"/>
    <property type="project" value="UniProtKB-UniRule"/>
</dbReference>
<dbReference type="PATRIC" id="fig|1423813.3.peg.2212"/>
<keyword evidence="9" id="KW-0239">DNA-directed DNA polymerase</keyword>
<keyword evidence="1" id="KW-0808">Transferase</keyword>
<dbReference type="EMBL" id="AYYY01000005">
    <property type="protein sequence ID" value="KRM62596.1"/>
    <property type="molecule type" value="Genomic_DNA"/>
</dbReference>
<keyword evidence="13" id="KW-0347">Helicase</keyword>
<evidence type="ECO:0000313" key="13">
    <source>
        <dbReference type="EMBL" id="KRM62596.1"/>
    </source>
</evidence>
<keyword evidence="8 10" id="KW-0067">ATP-binding</keyword>
<dbReference type="FunFam" id="3.30.420.10:FF:000045">
    <property type="entry name" value="3'-5' exonuclease DinG"/>
    <property type="match status" value="1"/>
</dbReference>
<evidence type="ECO:0000259" key="12">
    <source>
        <dbReference type="PROSITE" id="PS51193"/>
    </source>
</evidence>
<evidence type="ECO:0000256" key="2">
    <source>
        <dbReference type="ARBA" id="ARBA00022695"/>
    </source>
</evidence>
<gene>
    <name evidence="10 11" type="primary">dinG</name>
    <name evidence="13" type="ORF">FC26_GL002173</name>
</gene>
<comment type="function">
    <text evidence="10 11">3'-5' exonuclease.</text>
</comment>
<sequence>MVTKMHNQKIYSVVDLETTGTNYKNGDRIIQIGCVLFCDGKIVNRFESLINPQANVPLAIEQLTGISNHDVKRAPLFDDVAATVFSLLSDTTFVAHNVNFDFPFLNAELERAGFPALEISAIDTVTLSQILLPTEPSFRLRDLTKYLAIDHDSPHSADSDAEATSQLLNKLLIRLQDLPTVTLQQLVNLRLDLPYETAQMFQNELASRTEKRQLPNSLYQKENLILHRPHRRELINNRQSFKYPKTKSAKEKLYQQSNTDGLDYRQSQARMMNAIFNNYTHENPKNMIIEAGTGTGKSLGYLLPMTYLTYPEHKVVISTATNVLQEQLKRSVADTLNPILPFTVSCVVLKGNSHYIDLAKFDHSLSMIEDAKPVQMTKAKLLVWLLETQSGDLDELNLNSYRLPYFTEIRHQGINSLNRQSRFYEDDFLVRRQTELEQANIVIVNHAYLAQHATELGQSLNSPYLVVDEAQHLSDSILKKSRHQISFPTINAAIHILQGLVNAGHDRNLREIFNDLPLGLYNIDLLRSDLVSLETAFKQFEQALYRQFMLNVDSQQAQSIIEQTIDNHELAAMLQPSNKILLDLEQALGSLHLHFNAIYHLFSHNKKHWLASDRYLVTQFQSQLMIITKADETLHHFSDVLIHQIAESVFWLTVHQSSEKSNLQLSGGLLTTRNFLASQVYPAFQKPTFVGATLFSSGRSRYLYDQLDVDPDETRIKKFASPFDFKNQAKMMIAADAPLITANSYHQYIEYLSKTIYRVTKDNPRQTLILFNSLLTIEQVYSQLHSTDLFLQREILAQGITGNKEKVLKQFLTGNQSILLGASSFWEGIDLPKSQLELLIITRLPFDFPDAVLAKAESNWLKQNHKNPFYGAALPKATLRIRQGMGRLIRTPADYGVAIVLDKRLSERKYGHSIMNTLPAELPIDTIPTDEIIKETKAFFKKHE</sequence>
<feature type="short sequence motif" description="DEAH box" evidence="10">
    <location>
        <begin position="468"/>
        <end position="471"/>
    </location>
</feature>
<keyword evidence="14" id="KW-1185">Reference proteome</keyword>
<dbReference type="SMART" id="SM00487">
    <property type="entry name" value="DEXDc"/>
    <property type="match status" value="1"/>
</dbReference>